<keyword evidence="1" id="KW-0732">Signal</keyword>
<dbReference type="Gene3D" id="2.30.30.40">
    <property type="entry name" value="SH3 Domains"/>
    <property type="match status" value="2"/>
</dbReference>
<evidence type="ECO:0000259" key="2">
    <source>
        <dbReference type="PROSITE" id="PS51781"/>
    </source>
</evidence>
<dbReference type="RefSeq" id="WP_126991585.1">
    <property type="nucleotide sequence ID" value="NZ_JTFC01000041.1"/>
</dbReference>
<name>A0A433RQP7_9BACL</name>
<evidence type="ECO:0000313" key="3">
    <source>
        <dbReference type="EMBL" id="RUS53040.1"/>
    </source>
</evidence>
<feature type="chain" id="PRO_5039591193" evidence="1">
    <location>
        <begin position="24"/>
        <end position="169"/>
    </location>
</feature>
<sequence length="169" mass="18455">MKKLSKWAIATALTTSAFGLSYAAAPSSATQAQAATVKYSQVDHLNIRTSASTKAKVVGQYKRNSKVTVIKSFNSKWYQVSYKGVKRYVSKAYVKKLPVAVALGYVKTGGANLNIRSGPSTKYKVIGSYKDGKLISLTSYDNAKWYQVVYKGKIGYVSAKYVHGPFDAL</sequence>
<proteinExistence type="predicted"/>
<dbReference type="PANTHER" id="PTHR34408:SF1">
    <property type="entry name" value="GLYCOSYL HYDROLASE FAMILY 19 DOMAIN-CONTAINING PROTEIN HI_1415"/>
    <property type="match status" value="1"/>
</dbReference>
<dbReference type="PANTHER" id="PTHR34408">
    <property type="entry name" value="FAMILY PROTEIN, PUTATIVE-RELATED"/>
    <property type="match status" value="1"/>
</dbReference>
<gene>
    <name evidence="3" type="ORF">QI30_15905</name>
</gene>
<accession>A0A433RQP7</accession>
<protein>
    <submittedName>
        <fullName evidence="3">Enterotoxin</fullName>
    </submittedName>
</protein>
<feature type="domain" description="SH3b" evidence="2">
    <location>
        <begin position="32"/>
        <end position="98"/>
    </location>
</feature>
<dbReference type="Pfam" id="PF08239">
    <property type="entry name" value="SH3_3"/>
    <property type="match status" value="2"/>
</dbReference>
<evidence type="ECO:0000256" key="1">
    <source>
        <dbReference type="SAM" id="SignalP"/>
    </source>
</evidence>
<dbReference type="SMART" id="SM00287">
    <property type="entry name" value="SH3b"/>
    <property type="match status" value="2"/>
</dbReference>
<feature type="signal peptide" evidence="1">
    <location>
        <begin position="1"/>
        <end position="23"/>
    </location>
</feature>
<dbReference type="InterPro" id="IPR052354">
    <property type="entry name" value="Cell_Wall_Dynamics_Protein"/>
</dbReference>
<comment type="caution">
    <text evidence="3">The sequence shown here is derived from an EMBL/GenBank/DDBJ whole genome shotgun (WGS) entry which is preliminary data.</text>
</comment>
<dbReference type="InterPro" id="IPR003646">
    <property type="entry name" value="SH3-like_bac-type"/>
</dbReference>
<dbReference type="EMBL" id="JTFC01000041">
    <property type="protein sequence ID" value="RUS53040.1"/>
    <property type="molecule type" value="Genomic_DNA"/>
</dbReference>
<dbReference type="OrthoDB" id="2455924at2"/>
<dbReference type="Proteomes" id="UP000288623">
    <property type="component" value="Unassembled WGS sequence"/>
</dbReference>
<evidence type="ECO:0000313" key="4">
    <source>
        <dbReference type="Proteomes" id="UP000288623"/>
    </source>
</evidence>
<dbReference type="AlphaFoldDB" id="A0A433RQP7"/>
<dbReference type="PROSITE" id="PS51781">
    <property type="entry name" value="SH3B"/>
    <property type="match status" value="2"/>
</dbReference>
<organism evidence="3 4">
    <name type="scientific">Candidatus Kurthia intestinigallinarum</name>
    <dbReference type="NCBI Taxonomy" id="1562256"/>
    <lineage>
        <taxon>Bacteria</taxon>
        <taxon>Bacillati</taxon>
        <taxon>Bacillota</taxon>
        <taxon>Bacilli</taxon>
        <taxon>Bacillales</taxon>
        <taxon>Caryophanaceae</taxon>
        <taxon>Kurthia</taxon>
    </lineage>
</organism>
<reference evidence="3 4" key="1">
    <citation type="submission" date="2014-11" db="EMBL/GenBank/DDBJ databases">
        <title>Genome sequence and analysis of novel Kurthia sp.</title>
        <authorList>
            <person name="Lawson J.N."/>
            <person name="Gonzalez J.E."/>
            <person name="Rinauldi L."/>
            <person name="Xuan Z."/>
            <person name="Firman A."/>
            <person name="Shaddox L."/>
            <person name="Trudeau A."/>
            <person name="Shah S."/>
            <person name="Reiman D."/>
        </authorList>
    </citation>
    <scope>NUCLEOTIDE SEQUENCE [LARGE SCALE GENOMIC DNA]</scope>
    <source>
        <strain evidence="3 4">3B1D</strain>
    </source>
</reference>
<feature type="domain" description="SH3b" evidence="2">
    <location>
        <begin position="102"/>
        <end position="166"/>
    </location>
</feature>
<keyword evidence="4" id="KW-1185">Reference proteome</keyword>